<dbReference type="AlphaFoldDB" id="A0A1D7Y856"/>
<accession>A0A1D7Y856</accession>
<dbReference type="EMBL" id="CP017248">
    <property type="protein sequence ID" value="AOR31686.1"/>
    <property type="molecule type" value="Genomic_DNA"/>
</dbReference>
<evidence type="ECO:0000313" key="2">
    <source>
        <dbReference type="EMBL" id="AOR31686.1"/>
    </source>
</evidence>
<name>A0A1D7Y856_9ACTN</name>
<reference evidence="3" key="1">
    <citation type="submission" date="2016-09" db="EMBL/GenBank/DDBJ databases">
        <title>Streptomyces puniciscabiei strain:TW1S1 Genome sequencing and assembly.</title>
        <authorList>
            <person name="Kim M.-K."/>
            <person name="Kim S.B."/>
        </authorList>
    </citation>
    <scope>NUCLEOTIDE SEQUENCE [LARGE SCALE GENOMIC DNA]</scope>
    <source>
        <strain evidence="3">TW1S1</strain>
    </source>
</reference>
<feature type="compositionally biased region" description="Basic and acidic residues" evidence="1">
    <location>
        <begin position="115"/>
        <end position="127"/>
    </location>
</feature>
<feature type="compositionally biased region" description="Basic and acidic residues" evidence="1">
    <location>
        <begin position="135"/>
        <end position="149"/>
    </location>
</feature>
<feature type="region of interest" description="Disordered" evidence="1">
    <location>
        <begin position="110"/>
        <end position="149"/>
    </location>
</feature>
<sequence>MVEGEWCHGFAVAAVTTLLEQFLDRCPARVAGITSRAWGGQVGRERKVGDTHHTHARVPLGVTVGGELFEVGSVVLGRGRGVVCAQPRLLGKLARRRLGEILVGPYETAGQRPAPLERRLAPADRQRAQGMAAHGQHDQVHGDGEGRKG</sequence>
<organism evidence="2 3">
    <name type="scientific">Streptomyces fodineus</name>
    <dbReference type="NCBI Taxonomy" id="1904616"/>
    <lineage>
        <taxon>Bacteria</taxon>
        <taxon>Bacillati</taxon>
        <taxon>Actinomycetota</taxon>
        <taxon>Actinomycetes</taxon>
        <taxon>Kitasatosporales</taxon>
        <taxon>Streptomycetaceae</taxon>
        <taxon>Streptomyces</taxon>
    </lineage>
</organism>
<evidence type="ECO:0000313" key="3">
    <source>
        <dbReference type="Proteomes" id="UP000094960"/>
    </source>
</evidence>
<evidence type="ECO:0000256" key="1">
    <source>
        <dbReference type="SAM" id="MobiDB-lite"/>
    </source>
</evidence>
<protein>
    <submittedName>
        <fullName evidence="2">Uncharacterized protein</fullName>
    </submittedName>
</protein>
<proteinExistence type="predicted"/>
<dbReference type="Proteomes" id="UP000094960">
    <property type="component" value="Chromosome"/>
</dbReference>
<dbReference type="KEGG" id="spun:BFF78_12045"/>
<gene>
    <name evidence="2" type="ORF">BFF78_12045</name>
</gene>
<keyword evidence="3" id="KW-1185">Reference proteome</keyword>